<dbReference type="CDD" id="cd00082">
    <property type="entry name" value="HisKA"/>
    <property type="match status" value="1"/>
</dbReference>
<evidence type="ECO:0000259" key="11">
    <source>
        <dbReference type="PROSITE" id="PS50110"/>
    </source>
</evidence>
<dbReference type="Pfam" id="PF00512">
    <property type="entry name" value="HisKA"/>
    <property type="match status" value="1"/>
</dbReference>
<dbReference type="Pfam" id="PF00072">
    <property type="entry name" value="Response_reg"/>
    <property type="match status" value="1"/>
</dbReference>
<name>A0A832ICI2_UNCEI</name>
<dbReference type="PROSITE" id="PS50113">
    <property type="entry name" value="PAC"/>
    <property type="match status" value="1"/>
</dbReference>
<feature type="domain" description="PAC" evidence="12">
    <location>
        <begin position="108"/>
        <end position="160"/>
    </location>
</feature>
<evidence type="ECO:0000256" key="2">
    <source>
        <dbReference type="ARBA" id="ARBA00012438"/>
    </source>
</evidence>
<keyword evidence="5" id="KW-0547">Nucleotide-binding</keyword>
<dbReference type="InterPro" id="IPR036097">
    <property type="entry name" value="HisK_dim/P_sf"/>
</dbReference>
<dbReference type="InterPro" id="IPR013767">
    <property type="entry name" value="PAS_fold"/>
</dbReference>
<dbReference type="GO" id="GO:0005524">
    <property type="term" value="F:ATP binding"/>
    <property type="evidence" value="ECO:0007669"/>
    <property type="project" value="UniProtKB-KW"/>
</dbReference>
<dbReference type="PROSITE" id="PS50110">
    <property type="entry name" value="RESPONSE_REGULATORY"/>
    <property type="match status" value="1"/>
</dbReference>
<dbReference type="GO" id="GO:0000155">
    <property type="term" value="F:phosphorelay sensor kinase activity"/>
    <property type="evidence" value="ECO:0007669"/>
    <property type="project" value="InterPro"/>
</dbReference>
<dbReference type="InterPro" id="IPR035965">
    <property type="entry name" value="PAS-like_dom_sf"/>
</dbReference>
<evidence type="ECO:0000313" key="13">
    <source>
        <dbReference type="EMBL" id="HGZ44457.1"/>
    </source>
</evidence>
<keyword evidence="6" id="KW-0418">Kinase</keyword>
<gene>
    <name evidence="13" type="ORF">ENR23_13780</name>
</gene>
<dbReference type="EC" id="2.7.13.3" evidence="2"/>
<dbReference type="InterPro" id="IPR001789">
    <property type="entry name" value="Sig_transdc_resp-reg_receiver"/>
</dbReference>
<evidence type="ECO:0000259" key="12">
    <source>
        <dbReference type="PROSITE" id="PS50113"/>
    </source>
</evidence>
<evidence type="ECO:0000256" key="1">
    <source>
        <dbReference type="ARBA" id="ARBA00000085"/>
    </source>
</evidence>
<protein>
    <recommendedName>
        <fullName evidence="2">histidine kinase</fullName>
        <ecNumber evidence="2">2.7.13.3</ecNumber>
    </recommendedName>
</protein>
<reference evidence="13" key="1">
    <citation type="journal article" date="2020" name="mSystems">
        <title>Genome- and Community-Level Interaction Insights into Carbon Utilization and Element Cycling Functions of Hydrothermarchaeota in Hydrothermal Sediment.</title>
        <authorList>
            <person name="Zhou Z."/>
            <person name="Liu Y."/>
            <person name="Xu W."/>
            <person name="Pan J."/>
            <person name="Luo Z.H."/>
            <person name="Li M."/>
        </authorList>
    </citation>
    <scope>NUCLEOTIDE SEQUENCE [LARGE SCALE GENOMIC DNA]</scope>
    <source>
        <strain evidence="13">SpSt-381</strain>
    </source>
</reference>
<dbReference type="Pfam" id="PF02518">
    <property type="entry name" value="HATPase_c"/>
    <property type="match status" value="1"/>
</dbReference>
<dbReference type="AlphaFoldDB" id="A0A832ICI2"/>
<dbReference type="CDD" id="cd00130">
    <property type="entry name" value="PAS"/>
    <property type="match status" value="1"/>
</dbReference>
<organism evidence="13">
    <name type="scientific">Eiseniibacteriota bacterium</name>
    <dbReference type="NCBI Taxonomy" id="2212470"/>
    <lineage>
        <taxon>Bacteria</taxon>
        <taxon>Candidatus Eiseniibacteriota</taxon>
    </lineage>
</organism>
<evidence type="ECO:0000256" key="9">
    <source>
        <dbReference type="PROSITE-ProRule" id="PRU00169"/>
    </source>
</evidence>
<feature type="modified residue" description="4-aspartylphosphate" evidence="9">
    <location>
        <position position="462"/>
    </location>
</feature>
<keyword evidence="8" id="KW-0902">Two-component regulatory system</keyword>
<dbReference type="Gene3D" id="1.10.287.130">
    <property type="match status" value="1"/>
</dbReference>
<dbReference type="CDD" id="cd00156">
    <property type="entry name" value="REC"/>
    <property type="match status" value="1"/>
</dbReference>
<dbReference type="InterPro" id="IPR003594">
    <property type="entry name" value="HATPase_dom"/>
</dbReference>
<dbReference type="Gene3D" id="3.30.565.10">
    <property type="entry name" value="Histidine kinase-like ATPase, C-terminal domain"/>
    <property type="match status" value="1"/>
</dbReference>
<feature type="domain" description="Response regulatory" evidence="11">
    <location>
        <begin position="411"/>
        <end position="528"/>
    </location>
</feature>
<comment type="catalytic activity">
    <reaction evidence="1">
        <text>ATP + protein L-histidine = ADP + protein N-phospho-L-histidine.</text>
        <dbReference type="EC" id="2.7.13.3"/>
    </reaction>
</comment>
<evidence type="ECO:0000256" key="5">
    <source>
        <dbReference type="ARBA" id="ARBA00022741"/>
    </source>
</evidence>
<feature type="domain" description="Histidine kinase" evidence="10">
    <location>
        <begin position="173"/>
        <end position="393"/>
    </location>
</feature>
<dbReference type="PANTHER" id="PTHR43065:SF46">
    <property type="entry name" value="C4-DICARBOXYLATE TRANSPORT SENSOR PROTEIN DCTB"/>
    <property type="match status" value="1"/>
</dbReference>
<evidence type="ECO:0000256" key="4">
    <source>
        <dbReference type="ARBA" id="ARBA00022679"/>
    </source>
</evidence>
<dbReference type="SUPFAM" id="SSF55785">
    <property type="entry name" value="PYP-like sensor domain (PAS domain)"/>
    <property type="match status" value="1"/>
</dbReference>
<dbReference type="InterPro" id="IPR011006">
    <property type="entry name" value="CheY-like_superfamily"/>
</dbReference>
<evidence type="ECO:0000256" key="7">
    <source>
        <dbReference type="ARBA" id="ARBA00022840"/>
    </source>
</evidence>
<dbReference type="SUPFAM" id="SSF47384">
    <property type="entry name" value="Homodimeric domain of signal transducing histidine kinase"/>
    <property type="match status" value="1"/>
</dbReference>
<keyword evidence="7" id="KW-0067">ATP-binding</keyword>
<evidence type="ECO:0000256" key="8">
    <source>
        <dbReference type="ARBA" id="ARBA00023012"/>
    </source>
</evidence>
<keyword evidence="4" id="KW-0808">Transferase</keyword>
<dbReference type="Gene3D" id="3.30.450.20">
    <property type="entry name" value="PAS domain"/>
    <property type="match status" value="1"/>
</dbReference>
<evidence type="ECO:0000256" key="6">
    <source>
        <dbReference type="ARBA" id="ARBA00022777"/>
    </source>
</evidence>
<dbReference type="SUPFAM" id="SSF55874">
    <property type="entry name" value="ATPase domain of HSP90 chaperone/DNA topoisomerase II/histidine kinase"/>
    <property type="match status" value="1"/>
</dbReference>
<dbReference type="InterPro" id="IPR005467">
    <property type="entry name" value="His_kinase_dom"/>
</dbReference>
<dbReference type="InterPro" id="IPR000700">
    <property type="entry name" value="PAS-assoc_C"/>
</dbReference>
<dbReference type="EMBL" id="DSQF01000028">
    <property type="protein sequence ID" value="HGZ44457.1"/>
    <property type="molecule type" value="Genomic_DNA"/>
</dbReference>
<dbReference type="SMART" id="SM00448">
    <property type="entry name" value="REC"/>
    <property type="match status" value="1"/>
</dbReference>
<proteinExistence type="predicted"/>
<dbReference type="SUPFAM" id="SSF52172">
    <property type="entry name" value="CheY-like"/>
    <property type="match status" value="1"/>
</dbReference>
<accession>A0A832ICI2</accession>
<dbReference type="SMART" id="SM00388">
    <property type="entry name" value="HisKA"/>
    <property type="match status" value="1"/>
</dbReference>
<keyword evidence="3 9" id="KW-0597">Phosphoprotein</keyword>
<dbReference type="InterPro" id="IPR003661">
    <property type="entry name" value="HisK_dim/P_dom"/>
</dbReference>
<dbReference type="PROSITE" id="PS50109">
    <property type="entry name" value="HIS_KIN"/>
    <property type="match status" value="1"/>
</dbReference>
<comment type="caution">
    <text evidence="13">The sequence shown here is derived from an EMBL/GenBank/DDBJ whole genome shotgun (WGS) entry which is preliminary data.</text>
</comment>
<sequence length="534" mass="56027">MTTPPGSNDTSAARGPGAALRAFLDTLSAPPGRTLLETLEVGVMVFAPDGAILAANAEAGRLVRVPVEAMPRLNLFDPSFRGIHEDGSPFSFDDYPAAVALRTGRPCRDVTFGLLHPAGELIWLRVHAAPLVFDGGSPEAVVVSMTDLSLVKRMEPRLAETGRMEAIGRLAAGAAHDFNNVLTAITGYTELMLATVSPGDPVRSDLEKVRLASERGAAITRHLLSLARKPAAEPGTIELDAELRRLERHLRRVAGDRVRLALEPGAPGALVRVDPVRLEQMLLNLVTNARDALPGGGEVVLRTSRAPGPAADAGAPADAAWVALSVADNGEGMDEATRARAFEPFFTTRAPGRGSGLGLTTVRALVLECGGAVDLDSAPGRGTTVTLRWPARPAAAAASAGGGERRAHAGTVLLVEGEAQIRELLAAALRAQGFQVIESPDGPSALAAARAWDGPIDLIVTDLRMPGMRGTDLAERLRAERPGMRVLLVTGDLDVAEGEGDVPDEATWPVMPKPFTGAEFVRRVREVLAAPAPA</sequence>
<dbReference type="PRINTS" id="PR00344">
    <property type="entry name" value="BCTRLSENSOR"/>
</dbReference>
<dbReference type="SMART" id="SM00387">
    <property type="entry name" value="HATPase_c"/>
    <property type="match status" value="1"/>
</dbReference>
<evidence type="ECO:0000256" key="3">
    <source>
        <dbReference type="ARBA" id="ARBA00022553"/>
    </source>
</evidence>
<dbReference type="GO" id="GO:0006355">
    <property type="term" value="P:regulation of DNA-templated transcription"/>
    <property type="evidence" value="ECO:0007669"/>
    <property type="project" value="InterPro"/>
</dbReference>
<dbReference type="InterPro" id="IPR036890">
    <property type="entry name" value="HATPase_C_sf"/>
</dbReference>
<dbReference type="InterPro" id="IPR000014">
    <property type="entry name" value="PAS"/>
</dbReference>
<dbReference type="Gene3D" id="3.40.50.2300">
    <property type="match status" value="1"/>
</dbReference>
<dbReference type="InterPro" id="IPR004358">
    <property type="entry name" value="Sig_transdc_His_kin-like_C"/>
</dbReference>
<dbReference type="PANTHER" id="PTHR43065">
    <property type="entry name" value="SENSOR HISTIDINE KINASE"/>
    <property type="match status" value="1"/>
</dbReference>
<dbReference type="Pfam" id="PF00989">
    <property type="entry name" value="PAS"/>
    <property type="match status" value="1"/>
</dbReference>
<evidence type="ECO:0000259" key="10">
    <source>
        <dbReference type="PROSITE" id="PS50109"/>
    </source>
</evidence>